<dbReference type="InterPro" id="IPR029017">
    <property type="entry name" value="Enolase-like_N"/>
</dbReference>
<dbReference type="Gene3D" id="3.20.20.120">
    <property type="entry name" value="Enolase-like C-terminal domain"/>
    <property type="match status" value="1"/>
</dbReference>
<dbReference type="AlphaFoldDB" id="A0A7Z0IR90"/>
<dbReference type="PANTHER" id="PTHR48080:SF2">
    <property type="entry name" value="D-GALACTONATE DEHYDRATASE"/>
    <property type="match status" value="1"/>
</dbReference>
<gene>
    <name evidence="3" type="ORF">BJ988_001259</name>
</gene>
<dbReference type="GO" id="GO:0016829">
    <property type="term" value="F:lyase activity"/>
    <property type="evidence" value="ECO:0007669"/>
    <property type="project" value="UniProtKB-KW"/>
</dbReference>
<dbReference type="InterPro" id="IPR036849">
    <property type="entry name" value="Enolase-like_C_sf"/>
</dbReference>
<accession>A0A7Z0IR90</accession>
<dbReference type="InterPro" id="IPR013342">
    <property type="entry name" value="Mandelate_racemase_C"/>
</dbReference>
<dbReference type="SFLD" id="SFLDG00179">
    <property type="entry name" value="mandelate_racemase"/>
    <property type="match status" value="1"/>
</dbReference>
<dbReference type="EMBL" id="JACBZR010000001">
    <property type="protein sequence ID" value="NYI76611.1"/>
    <property type="molecule type" value="Genomic_DNA"/>
</dbReference>
<dbReference type="Pfam" id="PF02746">
    <property type="entry name" value="MR_MLE_N"/>
    <property type="match status" value="1"/>
</dbReference>
<dbReference type="InterPro" id="IPR034593">
    <property type="entry name" value="DgoD-like"/>
</dbReference>
<keyword evidence="4" id="KW-1185">Reference proteome</keyword>
<sequence length="474" mass="52478">MSLFRNPTATALNRRSLLSAAGIATAGVSVSRILDRPIEDQISHLTQNVRRASSPSELKITDMRIAVVAGVPFTSPIVRIDTNQGISGYGEVRDDADKRFALMLKSRILGENPCNVEKIFKIIKQFGGHGRQGGGVSGVEMAMWDLTGKAYEVPVYQLLGGKYRDKIRLYTDTAGAETPEGYAKQMKEKIDEFGYTFVKMDVGIELIKKIPGTLTGAGPWGDLGQYDLDPPSDSYGSTEHPYTGIEITDKGMDEIAKFPAAMREAIGWDIPLGIDHIGHFGVNSAIRLARRLEEYSLAYLEDIQPWFHHDEFKQITDSSSTPIMTGEDIYGLDGFRPLLERRTCDYIHPDIATAGGILETKRIGDLAQEHNIPMFIHYAGSPIGAMAAAHVAAATENFMALEQHSSEVKFWEDLVTGLPKPLVDKGYYHVSDAPGLGLELVEEVVSEHLAEGEKYFAPTDEWDDWKNSHDRQWS</sequence>
<protein>
    <submittedName>
        <fullName evidence="3">L-alanine-DL-glutamate epimerase-like enolase superfamily enzyme</fullName>
    </submittedName>
</protein>
<dbReference type="InterPro" id="IPR029065">
    <property type="entry name" value="Enolase_C-like"/>
</dbReference>
<evidence type="ECO:0000313" key="3">
    <source>
        <dbReference type="EMBL" id="NYI76611.1"/>
    </source>
</evidence>
<dbReference type="SFLD" id="SFLDS00001">
    <property type="entry name" value="Enolase"/>
    <property type="match status" value="1"/>
</dbReference>
<dbReference type="SUPFAM" id="SSF51604">
    <property type="entry name" value="Enolase C-terminal domain-like"/>
    <property type="match status" value="1"/>
</dbReference>
<name>A0A7Z0IR90_9ACTN</name>
<reference evidence="3 4" key="1">
    <citation type="submission" date="2020-07" db="EMBL/GenBank/DDBJ databases">
        <title>Sequencing the genomes of 1000 actinobacteria strains.</title>
        <authorList>
            <person name="Klenk H.-P."/>
        </authorList>
    </citation>
    <scope>NUCLEOTIDE SEQUENCE [LARGE SCALE GENOMIC DNA]</scope>
    <source>
        <strain evidence="3 4">DSM 26487</strain>
    </source>
</reference>
<dbReference type="Proteomes" id="UP000564496">
    <property type="component" value="Unassembled WGS sequence"/>
</dbReference>
<evidence type="ECO:0000259" key="2">
    <source>
        <dbReference type="SMART" id="SM00922"/>
    </source>
</evidence>
<dbReference type="RefSeq" id="WP_179657235.1">
    <property type="nucleotide sequence ID" value="NZ_JACBZR010000001.1"/>
</dbReference>
<dbReference type="SMART" id="SM00922">
    <property type="entry name" value="MR_MLE"/>
    <property type="match status" value="1"/>
</dbReference>
<dbReference type="InterPro" id="IPR013341">
    <property type="entry name" value="Mandelate_racemase_N_dom"/>
</dbReference>
<evidence type="ECO:0000256" key="1">
    <source>
        <dbReference type="ARBA" id="ARBA00023239"/>
    </source>
</evidence>
<evidence type="ECO:0000313" key="4">
    <source>
        <dbReference type="Proteomes" id="UP000564496"/>
    </source>
</evidence>
<proteinExistence type="predicted"/>
<keyword evidence="1" id="KW-0456">Lyase</keyword>
<organism evidence="3 4">
    <name type="scientific">Nocardioides panzhihuensis</name>
    <dbReference type="NCBI Taxonomy" id="860243"/>
    <lineage>
        <taxon>Bacteria</taxon>
        <taxon>Bacillati</taxon>
        <taxon>Actinomycetota</taxon>
        <taxon>Actinomycetes</taxon>
        <taxon>Propionibacteriales</taxon>
        <taxon>Nocardioidaceae</taxon>
        <taxon>Nocardioides</taxon>
    </lineage>
</organism>
<dbReference type="CDD" id="cd03316">
    <property type="entry name" value="MR_like"/>
    <property type="match status" value="1"/>
</dbReference>
<dbReference type="Gene3D" id="3.30.390.10">
    <property type="entry name" value="Enolase-like, N-terminal domain"/>
    <property type="match status" value="1"/>
</dbReference>
<dbReference type="SUPFAM" id="SSF54826">
    <property type="entry name" value="Enolase N-terminal domain-like"/>
    <property type="match status" value="1"/>
</dbReference>
<dbReference type="Pfam" id="PF13378">
    <property type="entry name" value="MR_MLE_C"/>
    <property type="match status" value="1"/>
</dbReference>
<feature type="domain" description="Mandelate racemase/muconate lactonizing enzyme C-terminal" evidence="2">
    <location>
        <begin position="179"/>
        <end position="322"/>
    </location>
</feature>
<dbReference type="PANTHER" id="PTHR48080">
    <property type="entry name" value="D-GALACTONATE DEHYDRATASE-RELATED"/>
    <property type="match status" value="1"/>
</dbReference>
<comment type="caution">
    <text evidence="3">The sequence shown here is derived from an EMBL/GenBank/DDBJ whole genome shotgun (WGS) entry which is preliminary data.</text>
</comment>